<dbReference type="Proteomes" id="UP000640274">
    <property type="component" value="Unassembled WGS sequence"/>
</dbReference>
<dbReference type="RefSeq" id="WP_199018471.1">
    <property type="nucleotide sequence ID" value="NZ_JAELUP010000014.1"/>
</dbReference>
<comment type="caution">
    <text evidence="1">The sequence shown here is derived from an EMBL/GenBank/DDBJ whole genome shotgun (WGS) entry which is preliminary data.</text>
</comment>
<evidence type="ECO:0000313" key="2">
    <source>
        <dbReference type="Proteomes" id="UP000640274"/>
    </source>
</evidence>
<name>A0A934J3P1_9BACL</name>
<organism evidence="1 2">
    <name type="scientific">Paenibacillus roseus</name>
    <dbReference type="NCBI Taxonomy" id="2798579"/>
    <lineage>
        <taxon>Bacteria</taxon>
        <taxon>Bacillati</taxon>
        <taxon>Bacillota</taxon>
        <taxon>Bacilli</taxon>
        <taxon>Bacillales</taxon>
        <taxon>Paenibacillaceae</taxon>
        <taxon>Paenibacillus</taxon>
    </lineage>
</organism>
<proteinExistence type="predicted"/>
<protein>
    <submittedName>
        <fullName evidence="1">Uncharacterized protein</fullName>
    </submittedName>
</protein>
<sequence length="138" mass="15448">MDIKHRQLLSILNTAFNPEGDIHFLAIAKKEIQVHGKERPVHQVRVALTFQEGDTVNPYYDGTDLFVIMDEDSIQFTLEEEWADGPPAVEGSPIELALGWVSKLAEPFYFSPEALAASQTITSGNAMKIRCQKEDSEN</sequence>
<evidence type="ECO:0000313" key="1">
    <source>
        <dbReference type="EMBL" id="MBJ6360918.1"/>
    </source>
</evidence>
<gene>
    <name evidence="1" type="ORF">JFN88_06245</name>
</gene>
<reference evidence="1" key="1">
    <citation type="submission" date="2020-12" db="EMBL/GenBank/DDBJ databases">
        <authorList>
            <person name="Huq M.A."/>
        </authorList>
    </citation>
    <scope>NUCLEOTIDE SEQUENCE</scope>
    <source>
        <strain evidence="1">MAHUQ-46</strain>
    </source>
</reference>
<dbReference type="EMBL" id="JAELUP010000014">
    <property type="protein sequence ID" value="MBJ6360918.1"/>
    <property type="molecule type" value="Genomic_DNA"/>
</dbReference>
<dbReference type="AlphaFoldDB" id="A0A934J3P1"/>
<accession>A0A934J3P1</accession>
<keyword evidence="2" id="KW-1185">Reference proteome</keyword>